<dbReference type="PANTHER" id="PTHR47966:SF65">
    <property type="entry name" value="ASPARTIC-TYPE ENDOPEPTIDASE"/>
    <property type="match status" value="1"/>
</dbReference>
<dbReference type="PROSITE" id="PS00141">
    <property type="entry name" value="ASP_PROTEASE"/>
    <property type="match status" value="2"/>
</dbReference>
<dbReference type="InterPro" id="IPR033876">
    <property type="entry name" value="SAP-like"/>
</dbReference>
<evidence type="ECO:0000256" key="7">
    <source>
        <dbReference type="PIRSR" id="PIRSR601461-2"/>
    </source>
</evidence>
<gene>
    <name evidence="11" type="ORF">KASA_0J00066G</name>
</gene>
<comment type="similarity">
    <text evidence="1 8">Belongs to the peptidase A1 family.</text>
</comment>
<dbReference type="InterPro" id="IPR033121">
    <property type="entry name" value="PEPTIDASE_A1"/>
</dbReference>
<evidence type="ECO:0000256" key="8">
    <source>
        <dbReference type="RuleBase" id="RU000454"/>
    </source>
</evidence>
<feature type="domain" description="Peptidase A1" evidence="10">
    <location>
        <begin position="70"/>
        <end position="414"/>
    </location>
</feature>
<evidence type="ECO:0000256" key="5">
    <source>
        <dbReference type="ARBA" id="ARBA00022801"/>
    </source>
</evidence>
<dbReference type="FunFam" id="2.40.70.10:FF:000011">
    <property type="entry name" value="Aspartic protease"/>
    <property type="match status" value="1"/>
</dbReference>
<keyword evidence="2 8" id="KW-0645">Protease</keyword>
<dbReference type="Pfam" id="PF00026">
    <property type="entry name" value="Asp"/>
    <property type="match status" value="1"/>
</dbReference>
<evidence type="ECO:0000256" key="6">
    <source>
        <dbReference type="PIRSR" id="PIRSR601461-1"/>
    </source>
</evidence>
<dbReference type="InterPro" id="IPR021109">
    <property type="entry name" value="Peptidase_aspartic_dom_sf"/>
</dbReference>
<organism evidence="11 12">
    <name type="scientific">Maudiozyma saulgeensis</name>
    <dbReference type="NCBI Taxonomy" id="1789683"/>
    <lineage>
        <taxon>Eukaryota</taxon>
        <taxon>Fungi</taxon>
        <taxon>Dikarya</taxon>
        <taxon>Ascomycota</taxon>
        <taxon>Saccharomycotina</taxon>
        <taxon>Saccharomycetes</taxon>
        <taxon>Saccharomycetales</taxon>
        <taxon>Saccharomycetaceae</taxon>
        <taxon>Maudiozyma</taxon>
    </lineage>
</organism>
<evidence type="ECO:0000313" key="12">
    <source>
        <dbReference type="Proteomes" id="UP000196158"/>
    </source>
</evidence>
<reference evidence="11 12" key="1">
    <citation type="submission" date="2017-04" db="EMBL/GenBank/DDBJ databases">
        <authorList>
            <person name="Afonso C.L."/>
            <person name="Miller P.J."/>
            <person name="Scott M.A."/>
            <person name="Spackman E."/>
            <person name="Goraichik I."/>
            <person name="Dimitrov K.M."/>
            <person name="Suarez D.L."/>
            <person name="Swayne D.E."/>
        </authorList>
    </citation>
    <scope>NUCLEOTIDE SEQUENCE [LARGE SCALE GENOMIC DNA]</scope>
</reference>
<accession>A0A1X7R7W6</accession>
<feature type="disulfide bond" evidence="7">
    <location>
        <begin position="342"/>
        <end position="378"/>
    </location>
</feature>
<dbReference type="Gene3D" id="2.40.70.10">
    <property type="entry name" value="Acid Proteases"/>
    <property type="match status" value="2"/>
</dbReference>
<dbReference type="CDD" id="cd05474">
    <property type="entry name" value="SAP_like"/>
    <property type="match status" value="1"/>
</dbReference>
<dbReference type="STRING" id="1789683.A0A1X7R7W6"/>
<feature type="active site" evidence="6">
    <location>
        <position position="308"/>
    </location>
</feature>
<keyword evidence="4 8" id="KW-0064">Aspartyl protease</keyword>
<evidence type="ECO:0000256" key="3">
    <source>
        <dbReference type="ARBA" id="ARBA00022729"/>
    </source>
</evidence>
<proteinExistence type="inferred from homology"/>
<keyword evidence="3 9" id="KW-0732">Signal</keyword>
<evidence type="ECO:0000256" key="4">
    <source>
        <dbReference type="ARBA" id="ARBA00022750"/>
    </source>
</evidence>
<evidence type="ECO:0000259" key="10">
    <source>
        <dbReference type="PROSITE" id="PS51767"/>
    </source>
</evidence>
<dbReference type="PANTHER" id="PTHR47966">
    <property type="entry name" value="BETA-SITE APP-CLEAVING ENZYME, ISOFORM A-RELATED"/>
    <property type="match status" value="1"/>
</dbReference>
<dbReference type="GO" id="GO:0071944">
    <property type="term" value="C:cell periphery"/>
    <property type="evidence" value="ECO:0007669"/>
    <property type="project" value="UniProtKB-ARBA"/>
</dbReference>
<dbReference type="GO" id="GO:0004190">
    <property type="term" value="F:aspartic-type endopeptidase activity"/>
    <property type="evidence" value="ECO:0007669"/>
    <property type="project" value="UniProtKB-KW"/>
</dbReference>
<feature type="signal peptide" evidence="9">
    <location>
        <begin position="1"/>
        <end position="15"/>
    </location>
</feature>
<dbReference type="OrthoDB" id="771136at2759"/>
<feature type="active site" evidence="6">
    <location>
        <position position="88"/>
    </location>
</feature>
<dbReference type="InterPro" id="IPR001969">
    <property type="entry name" value="Aspartic_peptidase_AS"/>
</dbReference>
<evidence type="ECO:0000256" key="1">
    <source>
        <dbReference type="ARBA" id="ARBA00007447"/>
    </source>
</evidence>
<evidence type="ECO:0000313" key="11">
    <source>
        <dbReference type="EMBL" id="SMN21711.1"/>
    </source>
</evidence>
<dbReference type="PROSITE" id="PS51767">
    <property type="entry name" value="PEPTIDASE_A1"/>
    <property type="match status" value="1"/>
</dbReference>
<dbReference type="Proteomes" id="UP000196158">
    <property type="component" value="Unassembled WGS sequence"/>
</dbReference>
<keyword evidence="5 8" id="KW-0378">Hydrolase</keyword>
<protein>
    <submittedName>
        <fullName evidence="11">Similar to Saccharomyces cerevisiae YDR144C MKC7 GPI-anchored aspartyl protease, member of the yapsin family of proteases involved in cell wall growth and maintenance</fullName>
    </submittedName>
</protein>
<sequence>MKLLTYVYLLSTVSAVVVPSKRDLNRGKVLKLPFKKTHNDSSSVVTSDGRVLVKRESSKEFAITNQKTFYSVDLSIGTPSQDVTVLLDTGSSDLWVTGYNNPYCLSTSKITSPVNESVSKSSSGSIDCAKYGTFNKGESSTYHDNTTSFSITYGDQSFASGTWGQDVLSLDGVDISGVSFAVADNTDSNVGVLGIGFEALETTTGISGTVSDPHTYPNLPVVLKSSGAIDSIAYSLYLDDASAMEGSILFGGIDSSKYTGTLYTVPIVNIYEGFSEPIALDITLQGLGISSSSVKETITTSSIPVLLDSGTTLTYFPKSYVSLVANAIGASYVSSGLYGMTCPSDDDDRQLVFDFGGFHIEAPLSSFLITSSSGSNICFLGMVVRDDLPAILGDLFLTHAYVVYDLDNYEISMAQASYVDSEEDIEAILSSVPGAVKAPGYSNTWNGNQVYTSGGNIFTLNNDDTASVTTTTSASNASPTVTTSSFVASTSATAQCNGADFFDNILCLLDSVL</sequence>
<dbReference type="PRINTS" id="PR00792">
    <property type="entry name" value="PEPSIN"/>
</dbReference>
<evidence type="ECO:0000256" key="9">
    <source>
        <dbReference type="SAM" id="SignalP"/>
    </source>
</evidence>
<dbReference type="InterPro" id="IPR001461">
    <property type="entry name" value="Aspartic_peptidase_A1"/>
</dbReference>
<dbReference type="SUPFAM" id="SSF50630">
    <property type="entry name" value="Acid proteases"/>
    <property type="match status" value="1"/>
</dbReference>
<keyword evidence="12" id="KW-1185">Reference proteome</keyword>
<dbReference type="GO" id="GO:0006508">
    <property type="term" value="P:proteolysis"/>
    <property type="evidence" value="ECO:0007669"/>
    <property type="project" value="UniProtKB-KW"/>
</dbReference>
<name>A0A1X7R7W6_9SACH</name>
<dbReference type="EMBL" id="FXLY01000009">
    <property type="protein sequence ID" value="SMN21711.1"/>
    <property type="molecule type" value="Genomic_DNA"/>
</dbReference>
<keyword evidence="7" id="KW-1015">Disulfide bond</keyword>
<evidence type="ECO:0000256" key="2">
    <source>
        <dbReference type="ARBA" id="ARBA00022670"/>
    </source>
</evidence>
<dbReference type="AlphaFoldDB" id="A0A1X7R7W6"/>
<feature type="chain" id="PRO_5012665702" evidence="9">
    <location>
        <begin position="16"/>
        <end position="513"/>
    </location>
</feature>